<dbReference type="Pfam" id="PF04770">
    <property type="entry name" value="ZF-HD_dimer"/>
    <property type="match status" value="2"/>
</dbReference>
<keyword evidence="3" id="KW-0862">Zinc</keyword>
<proteinExistence type="predicted"/>
<dbReference type="GO" id="GO:0005634">
    <property type="term" value="C:nucleus"/>
    <property type="evidence" value="ECO:0007669"/>
    <property type="project" value="TreeGrafter"/>
</dbReference>
<dbReference type="EMBL" id="JACBKZ010000002">
    <property type="protein sequence ID" value="KAF5957641.1"/>
    <property type="molecule type" value="Genomic_DNA"/>
</dbReference>
<dbReference type="GO" id="GO:0008270">
    <property type="term" value="F:zinc ion binding"/>
    <property type="evidence" value="ECO:0007669"/>
    <property type="project" value="UniProtKB-KW"/>
</dbReference>
<dbReference type="InterPro" id="IPR006456">
    <property type="entry name" value="ZF_HD_homeobox_Cys/His_dimer"/>
</dbReference>
<evidence type="ECO:0000313" key="5">
    <source>
        <dbReference type="EMBL" id="KAF5957641.1"/>
    </source>
</evidence>
<dbReference type="GO" id="GO:0003700">
    <property type="term" value="F:DNA-binding transcription factor activity"/>
    <property type="evidence" value="ECO:0007669"/>
    <property type="project" value="TreeGrafter"/>
</dbReference>
<dbReference type="PANTHER" id="PTHR31948">
    <property type="entry name" value="ZINC-FINGER HOMEODOMAIN PROTEIN 2"/>
    <property type="match status" value="1"/>
</dbReference>
<organism evidence="5 6">
    <name type="scientific">Camellia sinensis</name>
    <name type="common">Tea plant</name>
    <name type="synonym">Thea sinensis</name>
    <dbReference type="NCBI Taxonomy" id="4442"/>
    <lineage>
        <taxon>Eukaryota</taxon>
        <taxon>Viridiplantae</taxon>
        <taxon>Streptophyta</taxon>
        <taxon>Embryophyta</taxon>
        <taxon>Tracheophyta</taxon>
        <taxon>Spermatophyta</taxon>
        <taxon>Magnoliopsida</taxon>
        <taxon>eudicotyledons</taxon>
        <taxon>Gunneridae</taxon>
        <taxon>Pentapetalae</taxon>
        <taxon>asterids</taxon>
        <taxon>Ericales</taxon>
        <taxon>Theaceae</taxon>
        <taxon>Camellia</taxon>
    </lineage>
</organism>
<keyword evidence="6" id="KW-1185">Reference proteome</keyword>
<dbReference type="PROSITE" id="PS51523">
    <property type="entry name" value="ZF_HD_DIMER"/>
    <property type="match status" value="2"/>
</dbReference>
<dbReference type="PANTHER" id="PTHR31948:SF171">
    <property type="entry name" value="HOMEOBOX DOMAIN-CONTAINING PROTEIN"/>
    <property type="match status" value="1"/>
</dbReference>
<evidence type="ECO:0000259" key="4">
    <source>
        <dbReference type="PROSITE" id="PS51523"/>
    </source>
</evidence>
<dbReference type="AlphaFoldDB" id="A0A7J7HZE3"/>
<feature type="domain" description="ZF-HD dimerization-type" evidence="4">
    <location>
        <begin position="19"/>
        <end position="64"/>
    </location>
</feature>
<reference evidence="6" key="1">
    <citation type="journal article" date="2020" name="Nat. Commun.">
        <title>Genome assembly of wild tea tree DASZ reveals pedigree and selection history of tea varieties.</title>
        <authorList>
            <person name="Zhang W."/>
            <person name="Zhang Y."/>
            <person name="Qiu H."/>
            <person name="Guo Y."/>
            <person name="Wan H."/>
            <person name="Zhang X."/>
            <person name="Scossa F."/>
            <person name="Alseekh S."/>
            <person name="Zhang Q."/>
            <person name="Wang P."/>
            <person name="Xu L."/>
            <person name="Schmidt M.H."/>
            <person name="Jia X."/>
            <person name="Li D."/>
            <person name="Zhu A."/>
            <person name="Guo F."/>
            <person name="Chen W."/>
            <person name="Ni D."/>
            <person name="Usadel B."/>
            <person name="Fernie A.R."/>
            <person name="Wen W."/>
        </authorList>
    </citation>
    <scope>NUCLEOTIDE SEQUENCE [LARGE SCALE GENOMIC DNA]</scope>
    <source>
        <strain evidence="6">cv. G240</strain>
    </source>
</reference>
<sequence length="164" mass="18217">MSNKEGSSSASMANKIVRYEECCKNHGAGAGKSAIDGCKEFMAMLTNPLYCDACECHRNFHKKRVVEDGEASDSEAIYENCCKNHAIRVAKFSYEDGCLEFMPSEGDDKAEDSRAKLICAACGCHRNFHKRKVGEKVVPRRSPPVYYGGGIKLASDWRVQFAKM</sequence>
<feature type="domain" description="ZF-HD dimerization-type" evidence="4">
    <location>
        <begin position="78"/>
        <end position="132"/>
    </location>
</feature>
<keyword evidence="2" id="KW-0863">Zinc-finger</keyword>
<protein>
    <recommendedName>
        <fullName evidence="4">ZF-HD dimerization-type domain-containing protein</fullName>
    </recommendedName>
</protein>
<evidence type="ECO:0000256" key="3">
    <source>
        <dbReference type="ARBA" id="ARBA00022833"/>
    </source>
</evidence>
<reference evidence="5 6" key="2">
    <citation type="submission" date="2020-07" db="EMBL/GenBank/DDBJ databases">
        <title>Genome assembly of wild tea tree DASZ reveals pedigree and selection history of tea varieties.</title>
        <authorList>
            <person name="Zhang W."/>
        </authorList>
    </citation>
    <scope>NUCLEOTIDE SEQUENCE [LARGE SCALE GENOMIC DNA]</scope>
    <source>
        <strain evidence="6">cv. G240</strain>
        <tissue evidence="5">Leaf</tissue>
    </source>
</reference>
<gene>
    <name evidence="5" type="ORF">HYC85_004866</name>
</gene>
<evidence type="ECO:0000256" key="2">
    <source>
        <dbReference type="ARBA" id="ARBA00022771"/>
    </source>
</evidence>
<dbReference type="GO" id="GO:0050793">
    <property type="term" value="P:regulation of developmental process"/>
    <property type="evidence" value="ECO:0007669"/>
    <property type="project" value="TreeGrafter"/>
</dbReference>
<comment type="caution">
    <text evidence="5">The sequence shown here is derived from an EMBL/GenBank/DDBJ whole genome shotgun (WGS) entry which is preliminary data.</text>
</comment>
<keyword evidence="1" id="KW-0479">Metal-binding</keyword>
<name>A0A7J7HZE3_CAMSI</name>
<dbReference type="Proteomes" id="UP000593564">
    <property type="component" value="Unassembled WGS sequence"/>
</dbReference>
<accession>A0A7J7HZE3</accession>
<dbReference type="NCBIfam" id="TIGR01566">
    <property type="entry name" value="ZF_HD_prot_N"/>
    <property type="match status" value="2"/>
</dbReference>
<dbReference type="GO" id="GO:0000976">
    <property type="term" value="F:transcription cis-regulatory region binding"/>
    <property type="evidence" value="ECO:0007669"/>
    <property type="project" value="TreeGrafter"/>
</dbReference>
<evidence type="ECO:0000256" key="1">
    <source>
        <dbReference type="ARBA" id="ARBA00022723"/>
    </source>
</evidence>
<evidence type="ECO:0000313" key="6">
    <source>
        <dbReference type="Proteomes" id="UP000593564"/>
    </source>
</evidence>